<accession>A0A437QSX5</accession>
<gene>
    <name evidence="8" type="ORF">EOE67_08935</name>
</gene>
<feature type="transmembrane region" description="Helical" evidence="7">
    <location>
        <begin position="144"/>
        <end position="166"/>
    </location>
</feature>
<protein>
    <submittedName>
        <fullName evidence="8">Lipopolysaccharide biosynthesis protein</fullName>
    </submittedName>
</protein>
<comment type="similarity">
    <text evidence="2">Belongs to the polysaccharide synthase family.</text>
</comment>
<feature type="transmembrane region" description="Helical" evidence="7">
    <location>
        <begin position="118"/>
        <end position="137"/>
    </location>
</feature>
<feature type="transmembrane region" description="Helical" evidence="7">
    <location>
        <begin position="78"/>
        <end position="98"/>
    </location>
</feature>
<name>A0A437QSX5_9GAMM</name>
<proteinExistence type="inferred from homology"/>
<dbReference type="GO" id="GO:0005886">
    <property type="term" value="C:plasma membrane"/>
    <property type="evidence" value="ECO:0007669"/>
    <property type="project" value="UniProtKB-SubCell"/>
</dbReference>
<sequence length="501" mass="55582">MDQLKNKTLQGLMYLGVGKGAGKLISFVNTLLLARLLTPEDYGLMAIVMVIVGFIGFFNEIGLGSAIKQRLDIDQTQLNGCFTLALLISSALYGALYFASPAIASYYEHEVLTDVLRFIALTFIIGAVATVPDALIAREMRFKIYAGIEFVMILMQCAITLVLAWLGYQVWALAWGFVASQLFKTICILYFSNWRPSRFGNIGAATDLMKFGATVTYSRLTWYFYNNAKTLIIGKVLNPQQLGVYSMAATLAALPTSHITSMVIQIASPLFSKMQQDLTRLDNALRRLTSGIALIGFPVMAGMALTASELVPVLLGPNWLEAIFPLQILCILGLFKSVDPLITQAFISIGKANITARYTSLCAVVIPISVYFGAVYGGLVGVAIGLVISYPLSSIYLFYAARIHLDFSMRRYLKALQTPVEACIWMAVLVLSFHYGSVHFGFDHLLWLLLGKTFVGLLGYLLFLVYIRQSGLRDCYEVLQELGVSKQKLQRWPFNRLKEQQ</sequence>
<feature type="transmembrane region" description="Helical" evidence="7">
    <location>
        <begin position="288"/>
        <end position="307"/>
    </location>
</feature>
<keyword evidence="3" id="KW-1003">Cell membrane</keyword>
<keyword evidence="5 7" id="KW-1133">Transmembrane helix</keyword>
<feature type="transmembrane region" description="Helical" evidence="7">
    <location>
        <begin position="446"/>
        <end position="467"/>
    </location>
</feature>
<evidence type="ECO:0000313" key="9">
    <source>
        <dbReference type="Proteomes" id="UP000283077"/>
    </source>
</evidence>
<keyword evidence="9" id="KW-1185">Reference proteome</keyword>
<feature type="transmembrane region" description="Helical" evidence="7">
    <location>
        <begin position="42"/>
        <end position="66"/>
    </location>
</feature>
<evidence type="ECO:0000256" key="4">
    <source>
        <dbReference type="ARBA" id="ARBA00022692"/>
    </source>
</evidence>
<feature type="transmembrane region" description="Helical" evidence="7">
    <location>
        <begin position="172"/>
        <end position="192"/>
    </location>
</feature>
<dbReference type="EMBL" id="SACS01000008">
    <property type="protein sequence ID" value="RVU37605.1"/>
    <property type="molecule type" value="Genomic_DNA"/>
</dbReference>
<dbReference type="Pfam" id="PF13440">
    <property type="entry name" value="Polysacc_synt_3"/>
    <property type="match status" value="1"/>
</dbReference>
<reference evidence="8 9" key="1">
    <citation type="submission" date="2019-01" db="EMBL/GenBank/DDBJ databases">
        <authorList>
            <person name="Chen W.-M."/>
        </authorList>
    </citation>
    <scope>NUCLEOTIDE SEQUENCE [LARGE SCALE GENOMIC DNA]</scope>
    <source>
        <strain evidence="8 9">KYPC3</strain>
    </source>
</reference>
<dbReference type="PANTHER" id="PTHR30250:SF10">
    <property type="entry name" value="LIPOPOLYSACCHARIDE BIOSYNTHESIS PROTEIN WZXC"/>
    <property type="match status" value="1"/>
</dbReference>
<evidence type="ECO:0000256" key="3">
    <source>
        <dbReference type="ARBA" id="ARBA00022475"/>
    </source>
</evidence>
<dbReference type="RefSeq" id="WP_127698760.1">
    <property type="nucleotide sequence ID" value="NZ_SACS01000008.1"/>
</dbReference>
<evidence type="ECO:0000256" key="6">
    <source>
        <dbReference type="ARBA" id="ARBA00023136"/>
    </source>
</evidence>
<evidence type="ECO:0000256" key="7">
    <source>
        <dbReference type="SAM" id="Phobius"/>
    </source>
</evidence>
<keyword evidence="6 7" id="KW-0472">Membrane</keyword>
<dbReference type="PANTHER" id="PTHR30250">
    <property type="entry name" value="PST FAMILY PREDICTED COLANIC ACID TRANSPORTER"/>
    <property type="match status" value="1"/>
</dbReference>
<evidence type="ECO:0000256" key="5">
    <source>
        <dbReference type="ARBA" id="ARBA00022989"/>
    </source>
</evidence>
<dbReference type="InterPro" id="IPR050833">
    <property type="entry name" value="Poly_Biosynth_Transport"/>
</dbReference>
<feature type="transmembrane region" description="Helical" evidence="7">
    <location>
        <begin position="380"/>
        <end position="401"/>
    </location>
</feature>
<comment type="caution">
    <text evidence="8">The sequence shown here is derived from an EMBL/GenBank/DDBJ whole genome shotgun (WGS) entry which is preliminary data.</text>
</comment>
<feature type="transmembrane region" description="Helical" evidence="7">
    <location>
        <begin position="12"/>
        <end position="36"/>
    </location>
</feature>
<feature type="transmembrane region" description="Helical" evidence="7">
    <location>
        <begin position="356"/>
        <end position="374"/>
    </location>
</feature>
<feature type="transmembrane region" description="Helical" evidence="7">
    <location>
        <begin position="422"/>
        <end position="440"/>
    </location>
</feature>
<dbReference type="CDD" id="cd13127">
    <property type="entry name" value="MATE_tuaB_like"/>
    <property type="match status" value="1"/>
</dbReference>
<evidence type="ECO:0000313" key="8">
    <source>
        <dbReference type="EMBL" id="RVU37605.1"/>
    </source>
</evidence>
<feature type="transmembrane region" description="Helical" evidence="7">
    <location>
        <begin position="319"/>
        <end position="335"/>
    </location>
</feature>
<dbReference type="OrthoDB" id="8538786at2"/>
<evidence type="ECO:0000256" key="1">
    <source>
        <dbReference type="ARBA" id="ARBA00004651"/>
    </source>
</evidence>
<evidence type="ECO:0000256" key="2">
    <source>
        <dbReference type="ARBA" id="ARBA00007430"/>
    </source>
</evidence>
<dbReference type="AlphaFoldDB" id="A0A437QSX5"/>
<keyword evidence="4 7" id="KW-0812">Transmembrane</keyword>
<comment type="subcellular location">
    <subcellularLocation>
        <location evidence="1">Cell membrane</location>
        <topology evidence="1">Multi-pass membrane protein</topology>
    </subcellularLocation>
</comment>
<dbReference type="Proteomes" id="UP000283077">
    <property type="component" value="Unassembled WGS sequence"/>
</dbReference>
<organism evidence="8 9">
    <name type="scientific">Rheinheimera riviphila</name>
    <dbReference type="NCBI Taxonomy" id="1834037"/>
    <lineage>
        <taxon>Bacteria</taxon>
        <taxon>Pseudomonadati</taxon>
        <taxon>Pseudomonadota</taxon>
        <taxon>Gammaproteobacteria</taxon>
        <taxon>Chromatiales</taxon>
        <taxon>Chromatiaceae</taxon>
        <taxon>Rheinheimera</taxon>
    </lineage>
</organism>